<accession>A0A8X7UTH3</accession>
<sequence length="101" mass="11513">MDGKDSRVLSLRKTLSEAQKSNSKLSKRLSENSSDVVLSVRVYESMLRDVMKGVKKFTIVDYAEKGHYRYALLSYVCLGMFRGFDESESSSLRELMQACVE</sequence>
<dbReference type="GO" id="GO:0009959">
    <property type="term" value="P:negative gravitropism"/>
    <property type="evidence" value="ECO:0007669"/>
    <property type="project" value="InterPro"/>
</dbReference>
<keyword evidence="2" id="KW-1185">Reference proteome</keyword>
<dbReference type="InterPro" id="IPR040225">
    <property type="entry name" value="GIL1-like"/>
</dbReference>
<dbReference type="GO" id="GO:0009639">
    <property type="term" value="P:response to red or far red light"/>
    <property type="evidence" value="ECO:0007669"/>
    <property type="project" value="InterPro"/>
</dbReference>
<dbReference type="OrthoDB" id="1915848at2759"/>
<evidence type="ECO:0000313" key="1">
    <source>
        <dbReference type="EMBL" id="KAG2288036.1"/>
    </source>
</evidence>
<protein>
    <submittedName>
        <fullName evidence="1">Uncharacterized protein</fullName>
    </submittedName>
</protein>
<dbReference type="Proteomes" id="UP000886595">
    <property type="component" value="Unassembled WGS sequence"/>
</dbReference>
<dbReference type="EMBL" id="JAAMPC010000010">
    <property type="protein sequence ID" value="KAG2288036.1"/>
    <property type="molecule type" value="Genomic_DNA"/>
</dbReference>
<proteinExistence type="predicted"/>
<reference evidence="1 2" key="1">
    <citation type="submission" date="2020-02" db="EMBL/GenBank/DDBJ databases">
        <authorList>
            <person name="Ma Q."/>
            <person name="Huang Y."/>
            <person name="Song X."/>
            <person name="Pei D."/>
        </authorList>
    </citation>
    <scope>NUCLEOTIDE SEQUENCE [LARGE SCALE GENOMIC DNA]</scope>
    <source>
        <strain evidence="1">Sxm20200214</strain>
        <tissue evidence="1">Leaf</tissue>
    </source>
</reference>
<comment type="caution">
    <text evidence="1">The sequence shown here is derived from an EMBL/GenBank/DDBJ whole genome shotgun (WGS) entry which is preliminary data.</text>
</comment>
<gene>
    <name evidence="1" type="ORF">Bca52824_047640</name>
</gene>
<dbReference type="AlphaFoldDB" id="A0A8X7UTH3"/>
<name>A0A8X7UTH3_BRACI</name>
<dbReference type="PANTHER" id="PTHR31161">
    <property type="entry name" value="PROTEIN GRAVITROPIC IN THE LIGHT 1"/>
    <property type="match status" value="1"/>
</dbReference>
<organism evidence="1 2">
    <name type="scientific">Brassica carinata</name>
    <name type="common">Ethiopian mustard</name>
    <name type="synonym">Abyssinian cabbage</name>
    <dbReference type="NCBI Taxonomy" id="52824"/>
    <lineage>
        <taxon>Eukaryota</taxon>
        <taxon>Viridiplantae</taxon>
        <taxon>Streptophyta</taxon>
        <taxon>Embryophyta</taxon>
        <taxon>Tracheophyta</taxon>
        <taxon>Spermatophyta</taxon>
        <taxon>Magnoliopsida</taxon>
        <taxon>eudicotyledons</taxon>
        <taxon>Gunneridae</taxon>
        <taxon>Pentapetalae</taxon>
        <taxon>rosids</taxon>
        <taxon>malvids</taxon>
        <taxon>Brassicales</taxon>
        <taxon>Brassicaceae</taxon>
        <taxon>Brassiceae</taxon>
        <taxon>Brassica</taxon>
    </lineage>
</organism>
<evidence type="ECO:0000313" key="2">
    <source>
        <dbReference type="Proteomes" id="UP000886595"/>
    </source>
</evidence>